<feature type="compositionally biased region" description="Basic residues" evidence="1">
    <location>
        <begin position="44"/>
        <end position="53"/>
    </location>
</feature>
<keyword evidence="3" id="KW-1185">Reference proteome</keyword>
<evidence type="ECO:0000313" key="3">
    <source>
        <dbReference type="Proteomes" id="UP001479436"/>
    </source>
</evidence>
<gene>
    <name evidence="2" type="ORF">K7432_015875</name>
</gene>
<dbReference type="EMBL" id="JASJQH010009199">
    <property type="protein sequence ID" value="KAK9680705.1"/>
    <property type="molecule type" value="Genomic_DNA"/>
</dbReference>
<dbReference type="Proteomes" id="UP001479436">
    <property type="component" value="Unassembled WGS sequence"/>
</dbReference>
<evidence type="ECO:0000256" key="1">
    <source>
        <dbReference type="SAM" id="MobiDB-lite"/>
    </source>
</evidence>
<accession>A0ABR2VMG7</accession>
<feature type="compositionally biased region" description="Polar residues" evidence="1">
    <location>
        <begin position="1"/>
        <end position="22"/>
    </location>
</feature>
<feature type="region of interest" description="Disordered" evidence="1">
    <location>
        <begin position="1"/>
        <end position="53"/>
    </location>
</feature>
<protein>
    <submittedName>
        <fullName evidence="2">Uncharacterized protein</fullName>
    </submittedName>
</protein>
<organism evidence="2 3">
    <name type="scientific">Basidiobolus ranarum</name>
    <dbReference type="NCBI Taxonomy" id="34480"/>
    <lineage>
        <taxon>Eukaryota</taxon>
        <taxon>Fungi</taxon>
        <taxon>Fungi incertae sedis</taxon>
        <taxon>Zoopagomycota</taxon>
        <taxon>Entomophthoromycotina</taxon>
        <taxon>Basidiobolomycetes</taxon>
        <taxon>Basidiobolales</taxon>
        <taxon>Basidiobolaceae</taxon>
        <taxon>Basidiobolus</taxon>
    </lineage>
</organism>
<evidence type="ECO:0000313" key="2">
    <source>
        <dbReference type="EMBL" id="KAK9680705.1"/>
    </source>
</evidence>
<reference evidence="2 3" key="1">
    <citation type="submission" date="2023-04" db="EMBL/GenBank/DDBJ databases">
        <title>Genome of Basidiobolus ranarum AG-B5.</title>
        <authorList>
            <person name="Stajich J.E."/>
            <person name="Carter-House D."/>
            <person name="Gryganskyi A."/>
        </authorList>
    </citation>
    <scope>NUCLEOTIDE SEQUENCE [LARGE SCALE GENOMIC DNA]</scope>
    <source>
        <strain evidence="2 3">AG-B5</strain>
    </source>
</reference>
<proteinExistence type="predicted"/>
<sequence>MRRSQAPSQVQPNVGTPTTPRFNSPFKLGKPKSLPATLSTTPSKPRRLVVSRA</sequence>
<comment type="caution">
    <text evidence="2">The sequence shown here is derived from an EMBL/GenBank/DDBJ whole genome shotgun (WGS) entry which is preliminary data.</text>
</comment>
<name>A0ABR2VMG7_9FUNG</name>